<dbReference type="AlphaFoldDB" id="A0A919TZT9"/>
<dbReference type="EMBL" id="BOMY01000057">
    <property type="protein sequence ID" value="GIF26227.1"/>
    <property type="molecule type" value="Genomic_DNA"/>
</dbReference>
<dbReference type="RefSeq" id="WP_203814031.1">
    <property type="nucleotide sequence ID" value="NZ_BOMY01000057.1"/>
</dbReference>
<dbReference type="Proteomes" id="UP000623608">
    <property type="component" value="Unassembled WGS sequence"/>
</dbReference>
<comment type="caution">
    <text evidence="1">The sequence shown here is derived from an EMBL/GenBank/DDBJ whole genome shotgun (WGS) entry which is preliminary data.</text>
</comment>
<keyword evidence="2" id="KW-1185">Reference proteome</keyword>
<accession>A0A919TZT9</accession>
<gene>
    <name evidence="1" type="ORF">Ate02nite_89570</name>
</gene>
<evidence type="ECO:0000313" key="1">
    <source>
        <dbReference type="EMBL" id="GIF26227.1"/>
    </source>
</evidence>
<sequence>MLDITSGGTPGPQIADELLLLDNNVYGSVADAPPLQDIAESFVLKGWRARRSSWTDFEVECEWVRIELQQTSDGVLFSGIVDPARLDDLGAVLTAFDLRFSMELWSTDRTELLRELRS</sequence>
<name>A0A919TZT9_9ACTN</name>
<proteinExistence type="predicted"/>
<evidence type="ECO:0000313" key="2">
    <source>
        <dbReference type="Proteomes" id="UP000623608"/>
    </source>
</evidence>
<protein>
    <submittedName>
        <fullName evidence="1">Uncharacterized protein</fullName>
    </submittedName>
</protein>
<organism evidence="1 2">
    <name type="scientific">Paractinoplanes tereljensis</name>
    <dbReference type="NCBI Taxonomy" id="571912"/>
    <lineage>
        <taxon>Bacteria</taxon>
        <taxon>Bacillati</taxon>
        <taxon>Actinomycetota</taxon>
        <taxon>Actinomycetes</taxon>
        <taxon>Micromonosporales</taxon>
        <taxon>Micromonosporaceae</taxon>
        <taxon>Paractinoplanes</taxon>
    </lineage>
</organism>
<reference evidence="1" key="1">
    <citation type="submission" date="2021-01" db="EMBL/GenBank/DDBJ databases">
        <title>Whole genome shotgun sequence of Actinoplanes tereljensis NBRC 105297.</title>
        <authorList>
            <person name="Komaki H."/>
            <person name="Tamura T."/>
        </authorList>
    </citation>
    <scope>NUCLEOTIDE SEQUENCE</scope>
    <source>
        <strain evidence="1">NBRC 105297</strain>
    </source>
</reference>